<evidence type="ECO:0000256" key="4">
    <source>
        <dbReference type="SAM" id="MobiDB-lite"/>
    </source>
</evidence>
<feature type="compositionally biased region" description="Low complexity" evidence="4">
    <location>
        <begin position="22"/>
        <end position="48"/>
    </location>
</feature>
<dbReference type="InterPro" id="IPR037232">
    <property type="entry name" value="NADH_quin_OxRdtase_su_C/D-like"/>
</dbReference>
<comment type="subunit">
    <text evidence="3">NDH-1 is composed of 14 different subunits. Subunits NuoB, C, D, E, F, and G constitute the peripheral sector of the complex.</text>
</comment>
<accession>A0ABY5L099</accession>
<gene>
    <name evidence="3" type="primary">nuoC</name>
    <name evidence="6" type="ORF">NP064_14035</name>
</gene>
<comment type="catalytic activity">
    <reaction evidence="3">
        <text>a quinone + NADH + 5 H(+)(in) = a quinol + NAD(+) + 4 H(+)(out)</text>
        <dbReference type="Rhea" id="RHEA:57888"/>
        <dbReference type="ChEBI" id="CHEBI:15378"/>
        <dbReference type="ChEBI" id="CHEBI:24646"/>
        <dbReference type="ChEBI" id="CHEBI:57540"/>
        <dbReference type="ChEBI" id="CHEBI:57945"/>
        <dbReference type="ChEBI" id="CHEBI:132124"/>
    </reaction>
</comment>
<feature type="domain" description="NADH:ubiquinone oxidoreductase 30kDa subunit" evidence="5">
    <location>
        <begin position="139"/>
        <end position="261"/>
    </location>
</feature>
<sequence>MSEKSGAPEGKSPEPSAEKVDAAAAAKPGDTATSASLAAQSTSEAALEGGSQNIGPIGSPEPEVIEVRHGMFGGGPGSGDTSGFGGLVTTVALPGASERPYGGWFDEAVDILIELLDASGTGFAAAIESVVVDRGELTLHVAREHIVEVCQLLRDDQDLRFELSLGVSGVHYPHETGRELHAVYHLVSVTHSHRLRLEVAVPDGDPHVPSTTGVYPANDWHERETWDFFGIVFDGHPALARIEMPDDWPGHPQRKDYPLGGIPVEYKGATVPPADQRRSYS</sequence>
<comment type="similarity">
    <text evidence="1 3">Belongs to the complex I 30 kDa subunit family.</text>
</comment>
<dbReference type="InterPro" id="IPR001268">
    <property type="entry name" value="NADH_UbQ_OxRdtase_30kDa_su"/>
</dbReference>
<evidence type="ECO:0000313" key="6">
    <source>
        <dbReference type="EMBL" id="UUI74886.1"/>
    </source>
</evidence>
<name>A0ABY5L099_9CELL</name>
<dbReference type="HAMAP" id="MF_01357">
    <property type="entry name" value="NDH1_NuoC"/>
    <property type="match status" value="1"/>
</dbReference>
<dbReference type="GO" id="GO:0016491">
    <property type="term" value="F:oxidoreductase activity"/>
    <property type="evidence" value="ECO:0007669"/>
    <property type="project" value="UniProtKB-KW"/>
</dbReference>
<comment type="subcellular location">
    <subcellularLocation>
        <location evidence="3">Cell membrane</location>
        <topology evidence="3">Peripheral membrane protein</topology>
        <orientation evidence="3">Cytoplasmic side</orientation>
    </subcellularLocation>
</comment>
<dbReference type="NCBIfam" id="TIGR01961">
    <property type="entry name" value="NuoC_fam"/>
    <property type="match status" value="1"/>
</dbReference>
<dbReference type="NCBIfam" id="NF005856">
    <property type="entry name" value="PRK07785.1"/>
    <property type="match status" value="1"/>
</dbReference>
<keyword evidence="3" id="KW-0520">NAD</keyword>
<keyword evidence="6" id="KW-0560">Oxidoreductase</keyword>
<dbReference type="RefSeq" id="WP_227570243.1">
    <property type="nucleotide sequence ID" value="NZ_CP101988.1"/>
</dbReference>
<proteinExistence type="inferred from homology"/>
<evidence type="ECO:0000256" key="1">
    <source>
        <dbReference type="ARBA" id="ARBA00007569"/>
    </source>
</evidence>
<dbReference type="PANTHER" id="PTHR10884">
    <property type="entry name" value="NADH DEHYDROGENASE UBIQUINONE IRON-SULFUR PROTEIN 3"/>
    <property type="match status" value="1"/>
</dbReference>
<dbReference type="PANTHER" id="PTHR10884:SF14">
    <property type="entry name" value="NADH DEHYDROGENASE [UBIQUINONE] IRON-SULFUR PROTEIN 3, MITOCHONDRIAL"/>
    <property type="match status" value="1"/>
</dbReference>
<comment type="function">
    <text evidence="3">NDH-1 shuttles electrons from NADH, via FMN and iron-sulfur (Fe-S) centers, to quinones in the respiratory chain. The immediate electron acceptor for the enzyme in this species is believed to be a menaquinone. Couples the redox reaction to proton translocation (for every two electrons transferred, four hydrogen ions are translocated across the cytoplasmic membrane), and thus conserves the redox energy in a proton gradient.</text>
</comment>
<feature type="region of interest" description="Disordered" evidence="4">
    <location>
        <begin position="1"/>
        <end position="61"/>
    </location>
</feature>
<dbReference type="Proteomes" id="UP001316189">
    <property type="component" value="Chromosome"/>
</dbReference>
<protein>
    <recommendedName>
        <fullName evidence="3">NADH-quinone oxidoreductase subunit C</fullName>
        <ecNumber evidence="3">7.1.1.-</ecNumber>
    </recommendedName>
    <alternativeName>
        <fullName evidence="3">NADH dehydrogenase I subunit C</fullName>
    </alternativeName>
    <alternativeName>
        <fullName evidence="3">NDH-1 subunit C</fullName>
    </alternativeName>
</protein>
<dbReference type="Pfam" id="PF00329">
    <property type="entry name" value="Complex1_30kDa"/>
    <property type="match status" value="1"/>
</dbReference>
<evidence type="ECO:0000313" key="7">
    <source>
        <dbReference type="Proteomes" id="UP001316189"/>
    </source>
</evidence>
<dbReference type="EMBL" id="CP101988">
    <property type="protein sequence ID" value="UUI74886.1"/>
    <property type="molecule type" value="Genomic_DNA"/>
</dbReference>
<dbReference type="EC" id="7.1.1.-" evidence="3"/>
<evidence type="ECO:0000256" key="3">
    <source>
        <dbReference type="HAMAP-Rule" id="MF_01357"/>
    </source>
</evidence>
<dbReference type="SUPFAM" id="SSF143243">
    <property type="entry name" value="Nqo5-like"/>
    <property type="match status" value="1"/>
</dbReference>
<keyword evidence="7" id="KW-1185">Reference proteome</keyword>
<keyword evidence="3" id="KW-1003">Cell membrane</keyword>
<feature type="region of interest" description="Disordered" evidence="4">
    <location>
        <begin position="246"/>
        <end position="281"/>
    </location>
</feature>
<keyword evidence="3" id="KW-0472">Membrane</keyword>
<evidence type="ECO:0000256" key="2">
    <source>
        <dbReference type="ARBA" id="ARBA00022448"/>
    </source>
</evidence>
<keyword evidence="2 3" id="KW-0813">Transport</keyword>
<evidence type="ECO:0000259" key="5">
    <source>
        <dbReference type="Pfam" id="PF00329"/>
    </source>
</evidence>
<reference evidence="6 7" key="1">
    <citation type="submission" date="2022-07" db="EMBL/GenBank/DDBJ databases">
        <title>Novel species in genus cellulomonas.</title>
        <authorList>
            <person name="Ye L."/>
        </authorList>
    </citation>
    <scope>NUCLEOTIDE SEQUENCE [LARGE SCALE GENOMIC DNA]</scope>
    <source>
        <strain evidence="7">zg-Y338</strain>
    </source>
</reference>
<dbReference type="InterPro" id="IPR010218">
    <property type="entry name" value="NADH_DH_suC"/>
</dbReference>
<keyword evidence="3" id="KW-0874">Quinone</keyword>
<organism evidence="6 7">
    <name type="scientific">Cellulomonas chengniuliangii</name>
    <dbReference type="NCBI Taxonomy" id="2968084"/>
    <lineage>
        <taxon>Bacteria</taxon>
        <taxon>Bacillati</taxon>
        <taxon>Actinomycetota</taxon>
        <taxon>Actinomycetes</taxon>
        <taxon>Micrococcales</taxon>
        <taxon>Cellulomonadaceae</taxon>
        <taxon>Cellulomonas</taxon>
    </lineage>
</organism>
<keyword evidence="3" id="KW-1278">Translocase</keyword>
<dbReference type="Gene3D" id="3.30.460.80">
    <property type="entry name" value="NADH:ubiquinone oxidoreductase, 30kDa subunit"/>
    <property type="match status" value="1"/>
</dbReference>